<reference evidence="3 4" key="1">
    <citation type="submission" date="2019-02" db="EMBL/GenBank/DDBJ databases">
        <title>Genome sequencing of the rare red list fungi Bondarzewia mesenterica.</title>
        <authorList>
            <person name="Buettner E."/>
            <person name="Kellner H."/>
        </authorList>
    </citation>
    <scope>NUCLEOTIDE SEQUENCE [LARGE SCALE GENOMIC DNA]</scope>
    <source>
        <strain evidence="3 4">DSM 108281</strain>
    </source>
</reference>
<dbReference type="EMBL" id="SGPL01000003">
    <property type="protein sequence ID" value="THH21406.1"/>
    <property type="molecule type" value="Genomic_DNA"/>
</dbReference>
<dbReference type="AlphaFoldDB" id="A0A4S4M7U9"/>
<feature type="region of interest" description="Disordered" evidence="1">
    <location>
        <begin position="143"/>
        <end position="176"/>
    </location>
</feature>
<dbReference type="Proteomes" id="UP000310158">
    <property type="component" value="Unassembled WGS sequence"/>
</dbReference>
<keyword evidence="2" id="KW-1133">Transmembrane helix</keyword>
<comment type="caution">
    <text evidence="3">The sequence shown here is derived from an EMBL/GenBank/DDBJ whole genome shotgun (WGS) entry which is preliminary data.</text>
</comment>
<evidence type="ECO:0000313" key="3">
    <source>
        <dbReference type="EMBL" id="THH21406.1"/>
    </source>
</evidence>
<evidence type="ECO:0000256" key="2">
    <source>
        <dbReference type="SAM" id="Phobius"/>
    </source>
</evidence>
<proteinExistence type="predicted"/>
<keyword evidence="2" id="KW-0472">Membrane</keyword>
<protein>
    <submittedName>
        <fullName evidence="3">Uncharacterized protein</fullName>
    </submittedName>
</protein>
<feature type="transmembrane region" description="Helical" evidence="2">
    <location>
        <begin position="47"/>
        <end position="70"/>
    </location>
</feature>
<gene>
    <name evidence="3" type="ORF">EW146_g165</name>
</gene>
<evidence type="ECO:0000256" key="1">
    <source>
        <dbReference type="SAM" id="MobiDB-lite"/>
    </source>
</evidence>
<accession>A0A4S4M7U9</accession>
<sequence>MAITRFRPLWTIALTISFTPEACAPLRKVQPGPDRFAAQYTHVGYFDIIHINGAALVSLIVHILVLRAVFTLTFVTMSNSDKPSASKISLLSSVTTSSSFGEDKGKGKRKKKSLFPFAALKAKYGASSGSSIDSSPSVSASSSNLSSSVLPSSQMQQSPVNPIITTTSPKADPPKDYEAAFGALASSFGYGGGSPIVVKPKKKSPQKSDVQVDRVAASSCATPPK</sequence>
<evidence type="ECO:0000313" key="4">
    <source>
        <dbReference type="Proteomes" id="UP000310158"/>
    </source>
</evidence>
<dbReference type="OrthoDB" id="2752442at2759"/>
<organism evidence="3 4">
    <name type="scientific">Bondarzewia mesenterica</name>
    <dbReference type="NCBI Taxonomy" id="1095465"/>
    <lineage>
        <taxon>Eukaryota</taxon>
        <taxon>Fungi</taxon>
        <taxon>Dikarya</taxon>
        <taxon>Basidiomycota</taxon>
        <taxon>Agaricomycotina</taxon>
        <taxon>Agaricomycetes</taxon>
        <taxon>Russulales</taxon>
        <taxon>Bondarzewiaceae</taxon>
        <taxon>Bondarzewia</taxon>
    </lineage>
</organism>
<keyword evidence="4" id="KW-1185">Reference proteome</keyword>
<keyword evidence="2" id="KW-0812">Transmembrane</keyword>
<feature type="compositionally biased region" description="Low complexity" evidence="1">
    <location>
        <begin position="143"/>
        <end position="160"/>
    </location>
</feature>
<name>A0A4S4M7U9_9AGAM</name>
<feature type="region of interest" description="Disordered" evidence="1">
    <location>
        <begin position="195"/>
        <end position="225"/>
    </location>
</feature>